<evidence type="ECO:0000313" key="3">
    <source>
        <dbReference type="EMBL" id="GFJ95223.1"/>
    </source>
</evidence>
<feature type="region of interest" description="Disordered" evidence="1">
    <location>
        <begin position="171"/>
        <end position="208"/>
    </location>
</feature>
<evidence type="ECO:0000313" key="4">
    <source>
        <dbReference type="Proteomes" id="UP000482960"/>
    </source>
</evidence>
<protein>
    <submittedName>
        <fullName evidence="3">Uncharacterized protein</fullName>
    </submittedName>
</protein>
<name>A0A6V8LDB6_9ACTN</name>
<keyword evidence="2" id="KW-0472">Membrane</keyword>
<feature type="transmembrane region" description="Helical" evidence="2">
    <location>
        <begin position="108"/>
        <end position="131"/>
    </location>
</feature>
<dbReference type="AlphaFoldDB" id="A0A6V8LDB6"/>
<organism evidence="3 4">
    <name type="scientific">Phytohabitans rumicis</name>
    <dbReference type="NCBI Taxonomy" id="1076125"/>
    <lineage>
        <taxon>Bacteria</taxon>
        <taxon>Bacillati</taxon>
        <taxon>Actinomycetota</taxon>
        <taxon>Actinomycetes</taxon>
        <taxon>Micromonosporales</taxon>
        <taxon>Micromonosporaceae</taxon>
    </lineage>
</organism>
<dbReference type="RefSeq" id="WP_173082729.1">
    <property type="nucleotide sequence ID" value="NZ_BAABJB010000012.1"/>
</dbReference>
<keyword evidence="4" id="KW-1185">Reference proteome</keyword>
<reference evidence="3 4" key="2">
    <citation type="submission" date="2020-03" db="EMBL/GenBank/DDBJ databases">
        <authorList>
            <person name="Ichikawa N."/>
            <person name="Kimura A."/>
            <person name="Kitahashi Y."/>
            <person name="Uohara A."/>
        </authorList>
    </citation>
    <scope>NUCLEOTIDE SEQUENCE [LARGE SCALE GENOMIC DNA]</scope>
    <source>
        <strain evidence="3 4">NBRC 108638</strain>
    </source>
</reference>
<feature type="compositionally biased region" description="Polar residues" evidence="1">
    <location>
        <begin position="198"/>
        <end position="208"/>
    </location>
</feature>
<comment type="caution">
    <text evidence="3">The sequence shown here is derived from an EMBL/GenBank/DDBJ whole genome shotgun (WGS) entry which is preliminary data.</text>
</comment>
<reference evidence="3 4" key="1">
    <citation type="submission" date="2020-03" db="EMBL/GenBank/DDBJ databases">
        <title>Whole genome shotgun sequence of Phytohabitans rumicis NBRC 108638.</title>
        <authorList>
            <person name="Komaki H."/>
            <person name="Tamura T."/>
        </authorList>
    </citation>
    <scope>NUCLEOTIDE SEQUENCE [LARGE SCALE GENOMIC DNA]</scope>
    <source>
        <strain evidence="3 4">NBRC 108638</strain>
    </source>
</reference>
<accession>A0A6V8LDB6</accession>
<evidence type="ECO:0000256" key="1">
    <source>
        <dbReference type="SAM" id="MobiDB-lite"/>
    </source>
</evidence>
<proteinExistence type="predicted"/>
<feature type="transmembrane region" description="Helical" evidence="2">
    <location>
        <begin position="79"/>
        <end position="102"/>
    </location>
</feature>
<dbReference type="EMBL" id="BLPG01000001">
    <property type="protein sequence ID" value="GFJ95223.1"/>
    <property type="molecule type" value="Genomic_DNA"/>
</dbReference>
<dbReference type="Proteomes" id="UP000482960">
    <property type="component" value="Unassembled WGS sequence"/>
</dbReference>
<sequence length="208" mass="23462">MDNEDFYTTAAQLLAAFAIALIVMLSGVWRRQNERQREALRKRYEALARHVDNEPESPFEPLDVMTVQSFVEYYRQQKLYRAIQCGVALFLAGEAAALVVLLLGVENWITMIAGPIAFLATMALAALAVYIPFSQLPDKPRFGGLLPNTRAIDWAREQYGWPSLKEQKRINRSLRRCPPTSPRDPRISKRASRMNIPANGTTGSQPPT</sequence>
<feature type="transmembrane region" description="Helical" evidence="2">
    <location>
        <begin position="6"/>
        <end position="29"/>
    </location>
</feature>
<keyword evidence="2" id="KW-0812">Transmembrane</keyword>
<evidence type="ECO:0000256" key="2">
    <source>
        <dbReference type="SAM" id="Phobius"/>
    </source>
</evidence>
<keyword evidence="2" id="KW-1133">Transmembrane helix</keyword>
<gene>
    <name evidence="3" type="ORF">Prum_088650</name>
</gene>